<dbReference type="GO" id="GO:0006357">
    <property type="term" value="P:regulation of transcription by RNA polymerase II"/>
    <property type="evidence" value="ECO:0007669"/>
    <property type="project" value="TreeGrafter"/>
</dbReference>
<comment type="caution">
    <text evidence="5">The sequence shown here is derived from an EMBL/GenBank/DDBJ whole genome shotgun (WGS) entry which is preliminary data.</text>
</comment>
<feature type="repeat" description="ANK" evidence="3">
    <location>
        <begin position="162"/>
        <end position="194"/>
    </location>
</feature>
<dbReference type="AlphaFoldDB" id="A0A2J7ZQT4"/>
<dbReference type="Pfam" id="PF12796">
    <property type="entry name" value="Ank_2"/>
    <property type="match status" value="1"/>
</dbReference>
<dbReference type="UniPathway" id="UPA00143"/>
<dbReference type="Gene3D" id="3.30.40.10">
    <property type="entry name" value="Zinc/RING finger domain, C3HC4 (zinc finger)"/>
    <property type="match status" value="1"/>
</dbReference>
<dbReference type="GO" id="GO:0016567">
    <property type="term" value="P:protein ubiquitination"/>
    <property type="evidence" value="ECO:0007669"/>
    <property type="project" value="UniProtKB-UniPathway"/>
</dbReference>
<accession>A0A2J7ZQT4</accession>
<keyword evidence="6" id="KW-1185">Reference proteome</keyword>
<dbReference type="Pfam" id="PF04564">
    <property type="entry name" value="U-box"/>
    <property type="match status" value="1"/>
</dbReference>
<dbReference type="PROSITE" id="PS50088">
    <property type="entry name" value="ANK_REPEAT"/>
    <property type="match status" value="3"/>
</dbReference>
<evidence type="ECO:0000313" key="5">
    <source>
        <dbReference type="EMBL" id="PNH02629.1"/>
    </source>
</evidence>
<sequence>MAAAQDERGGSSGNRPTASPPHDFCCPITLCVMRDPVVVKSGHSFERKAITRHLAISCTNPVTNKPLKIKALTPNINLRNAIEMWLSEHGMTHEQADAAGMQVDNARPPTPPGPLRRSDLALRPARTADERALLAAASAGRLRKVERLLSNPAANPNVQGREGSTALHCASMEGHTEVVEALLRAGADMAAKDDAGFTALHWASQEGHTHVSEVLLRAGADVAAKDDGGSTALHCASMEGHTEAVEALLRAGADVAANND</sequence>
<dbReference type="PANTHER" id="PTHR24126:SF14">
    <property type="entry name" value="ANK_REP_REGION DOMAIN-CONTAINING PROTEIN"/>
    <property type="match status" value="1"/>
</dbReference>
<dbReference type="InterPro" id="IPR003613">
    <property type="entry name" value="Ubox_domain"/>
</dbReference>
<evidence type="ECO:0000256" key="3">
    <source>
        <dbReference type="PROSITE-ProRule" id="PRU00023"/>
    </source>
</evidence>
<reference evidence="5 6" key="1">
    <citation type="journal article" date="2017" name="Mol. Biol. Evol.">
        <title>The 4-celled Tetrabaena socialis nuclear genome reveals the essential components for genetic control of cell number at the origin of multicellularity in the volvocine lineage.</title>
        <authorList>
            <person name="Featherston J."/>
            <person name="Arakaki Y."/>
            <person name="Hanschen E.R."/>
            <person name="Ferris P.J."/>
            <person name="Michod R.E."/>
            <person name="Olson B.J.S.C."/>
            <person name="Nozaki H."/>
            <person name="Durand P.M."/>
        </authorList>
    </citation>
    <scope>NUCLEOTIDE SEQUENCE [LARGE SCALE GENOMIC DNA]</scope>
    <source>
        <strain evidence="5 6">NIES-571</strain>
    </source>
</reference>
<evidence type="ECO:0000256" key="2">
    <source>
        <dbReference type="ARBA" id="ARBA00023043"/>
    </source>
</evidence>
<feature type="domain" description="U-box" evidence="4">
    <location>
        <begin position="19"/>
        <end position="92"/>
    </location>
</feature>
<dbReference type="InterPro" id="IPR002110">
    <property type="entry name" value="Ankyrin_rpt"/>
</dbReference>
<evidence type="ECO:0000313" key="6">
    <source>
        <dbReference type="Proteomes" id="UP000236333"/>
    </source>
</evidence>
<dbReference type="PROSITE" id="PS50297">
    <property type="entry name" value="ANK_REP_REGION"/>
    <property type="match status" value="3"/>
</dbReference>
<feature type="repeat" description="ANK" evidence="3">
    <location>
        <begin position="228"/>
        <end position="260"/>
    </location>
</feature>
<dbReference type="SUPFAM" id="SSF48403">
    <property type="entry name" value="Ankyrin repeat"/>
    <property type="match status" value="1"/>
</dbReference>
<dbReference type="SMART" id="SM00504">
    <property type="entry name" value="Ubox"/>
    <property type="match status" value="1"/>
</dbReference>
<name>A0A2J7ZQT4_9CHLO</name>
<dbReference type="SUPFAM" id="SSF57850">
    <property type="entry name" value="RING/U-box"/>
    <property type="match status" value="1"/>
</dbReference>
<dbReference type="Gene3D" id="1.25.40.20">
    <property type="entry name" value="Ankyrin repeat-containing domain"/>
    <property type="match status" value="2"/>
</dbReference>
<feature type="repeat" description="ANK" evidence="3">
    <location>
        <begin position="195"/>
        <end position="227"/>
    </location>
</feature>
<evidence type="ECO:0000256" key="1">
    <source>
        <dbReference type="ARBA" id="ARBA00022737"/>
    </source>
</evidence>
<protein>
    <submittedName>
        <fullName evidence="5">Ankyrin repeat domain-containing protein 1</fullName>
    </submittedName>
</protein>
<organism evidence="5 6">
    <name type="scientific">Tetrabaena socialis</name>
    <dbReference type="NCBI Taxonomy" id="47790"/>
    <lineage>
        <taxon>Eukaryota</taxon>
        <taxon>Viridiplantae</taxon>
        <taxon>Chlorophyta</taxon>
        <taxon>core chlorophytes</taxon>
        <taxon>Chlorophyceae</taxon>
        <taxon>CS clade</taxon>
        <taxon>Chlamydomonadales</taxon>
        <taxon>Tetrabaenaceae</taxon>
        <taxon>Tetrabaena</taxon>
    </lineage>
</organism>
<gene>
    <name evidence="5" type="ORF">TSOC_011384</name>
</gene>
<dbReference type="GO" id="GO:0004842">
    <property type="term" value="F:ubiquitin-protein transferase activity"/>
    <property type="evidence" value="ECO:0007669"/>
    <property type="project" value="InterPro"/>
</dbReference>
<dbReference type="PRINTS" id="PR01415">
    <property type="entry name" value="ANKYRIN"/>
</dbReference>
<dbReference type="OrthoDB" id="3065869at2759"/>
<dbReference type="GO" id="GO:0005634">
    <property type="term" value="C:nucleus"/>
    <property type="evidence" value="ECO:0007669"/>
    <property type="project" value="TreeGrafter"/>
</dbReference>
<dbReference type="PROSITE" id="PS51698">
    <property type="entry name" value="U_BOX"/>
    <property type="match status" value="1"/>
</dbReference>
<evidence type="ECO:0000259" key="4">
    <source>
        <dbReference type="PROSITE" id="PS51698"/>
    </source>
</evidence>
<dbReference type="SMART" id="SM00248">
    <property type="entry name" value="ANK"/>
    <property type="match status" value="4"/>
</dbReference>
<dbReference type="GO" id="GO:0061629">
    <property type="term" value="F:RNA polymerase II-specific DNA-binding transcription factor binding"/>
    <property type="evidence" value="ECO:0007669"/>
    <property type="project" value="TreeGrafter"/>
</dbReference>
<keyword evidence="2 3" id="KW-0040">ANK repeat</keyword>
<proteinExistence type="predicted"/>
<dbReference type="InterPro" id="IPR036770">
    <property type="entry name" value="Ankyrin_rpt-contain_sf"/>
</dbReference>
<dbReference type="PANTHER" id="PTHR24126">
    <property type="entry name" value="ANKYRIN REPEAT, PH AND SEC7 DOMAIN CONTAINING PROTEIN SECG-RELATED"/>
    <property type="match status" value="1"/>
</dbReference>
<dbReference type="InterPro" id="IPR013083">
    <property type="entry name" value="Znf_RING/FYVE/PHD"/>
</dbReference>
<dbReference type="Pfam" id="PF00023">
    <property type="entry name" value="Ank"/>
    <property type="match status" value="1"/>
</dbReference>
<dbReference type="Proteomes" id="UP000236333">
    <property type="component" value="Unassembled WGS sequence"/>
</dbReference>
<dbReference type="EMBL" id="PGGS01000620">
    <property type="protein sequence ID" value="PNH02629.1"/>
    <property type="molecule type" value="Genomic_DNA"/>
</dbReference>
<keyword evidence="1" id="KW-0677">Repeat</keyword>
<feature type="non-terminal residue" evidence="5">
    <location>
        <position position="260"/>
    </location>
</feature>